<reference evidence="7 8" key="1">
    <citation type="submission" date="2020-07" db="EMBL/GenBank/DDBJ databases">
        <title>Sequencing the genomes of 1000 actinobacteria strains.</title>
        <authorList>
            <person name="Klenk H.-P."/>
        </authorList>
    </citation>
    <scope>NUCLEOTIDE SEQUENCE [LARGE SCALE GENOMIC DNA]</scope>
    <source>
        <strain evidence="7 8">DSM 21349</strain>
    </source>
</reference>
<evidence type="ECO:0000256" key="1">
    <source>
        <dbReference type="ARBA" id="ARBA00023015"/>
    </source>
</evidence>
<evidence type="ECO:0000259" key="6">
    <source>
        <dbReference type="PROSITE" id="PS50110"/>
    </source>
</evidence>
<dbReference type="Gene3D" id="3.40.50.2300">
    <property type="match status" value="1"/>
</dbReference>
<dbReference type="PROSITE" id="PS50043">
    <property type="entry name" value="HTH_LUXR_2"/>
    <property type="match status" value="1"/>
</dbReference>
<name>A0A7W3J389_9ACTN</name>
<dbReference type="EMBL" id="JACGXA010000001">
    <property type="protein sequence ID" value="MBA8805417.1"/>
    <property type="molecule type" value="Genomic_DNA"/>
</dbReference>
<sequence length="188" mass="20221">MPAPITLGTDESSELVTAGLGAMLGRHSERIRFVAFDPAAPPVPDIVLCDPHAAPGGAVRVHELVGLGARVVAFSWRVDPVSVERALAAGALGYLPKSLTSEELVAAVEEVHRDGLVTLRPTVLPGEELTARESEVLALVCRGLSNDEIGAELYLSINSIKTYMRQIYRKTAVTRRAQLVAWGLRRGY</sequence>
<dbReference type="SUPFAM" id="SSF46894">
    <property type="entry name" value="C-terminal effector domain of the bipartite response regulators"/>
    <property type="match status" value="1"/>
</dbReference>
<dbReference type="Proteomes" id="UP000580910">
    <property type="component" value="Unassembled WGS sequence"/>
</dbReference>
<dbReference type="Gene3D" id="1.10.10.10">
    <property type="entry name" value="Winged helix-like DNA-binding domain superfamily/Winged helix DNA-binding domain"/>
    <property type="match status" value="1"/>
</dbReference>
<dbReference type="Pfam" id="PF00196">
    <property type="entry name" value="GerE"/>
    <property type="match status" value="1"/>
</dbReference>
<evidence type="ECO:0000313" key="8">
    <source>
        <dbReference type="Proteomes" id="UP000580910"/>
    </source>
</evidence>
<evidence type="ECO:0000259" key="5">
    <source>
        <dbReference type="PROSITE" id="PS50043"/>
    </source>
</evidence>
<gene>
    <name evidence="7" type="ORF">FB382_003708</name>
</gene>
<comment type="caution">
    <text evidence="7">The sequence shown here is derived from an EMBL/GenBank/DDBJ whole genome shotgun (WGS) entry which is preliminary data.</text>
</comment>
<dbReference type="GO" id="GO:0003677">
    <property type="term" value="F:DNA binding"/>
    <property type="evidence" value="ECO:0007669"/>
    <property type="project" value="UniProtKB-KW"/>
</dbReference>
<keyword evidence="3" id="KW-0804">Transcription</keyword>
<dbReference type="PROSITE" id="PS50110">
    <property type="entry name" value="RESPONSE_REGULATORY"/>
    <property type="match status" value="1"/>
</dbReference>
<evidence type="ECO:0000256" key="2">
    <source>
        <dbReference type="ARBA" id="ARBA00023125"/>
    </source>
</evidence>
<evidence type="ECO:0000256" key="3">
    <source>
        <dbReference type="ARBA" id="ARBA00023163"/>
    </source>
</evidence>
<dbReference type="InterPro" id="IPR036388">
    <property type="entry name" value="WH-like_DNA-bd_sf"/>
</dbReference>
<evidence type="ECO:0000313" key="7">
    <source>
        <dbReference type="EMBL" id="MBA8805417.1"/>
    </source>
</evidence>
<keyword evidence="2 7" id="KW-0238">DNA-binding</keyword>
<dbReference type="InterPro" id="IPR001789">
    <property type="entry name" value="Sig_transdc_resp-reg_receiver"/>
</dbReference>
<dbReference type="SUPFAM" id="SSF52172">
    <property type="entry name" value="CheY-like"/>
    <property type="match status" value="1"/>
</dbReference>
<dbReference type="PANTHER" id="PTHR44688:SF16">
    <property type="entry name" value="DNA-BINDING TRANSCRIPTIONAL ACTIVATOR DEVR_DOSR"/>
    <property type="match status" value="1"/>
</dbReference>
<dbReference type="RefSeq" id="WP_182541156.1">
    <property type="nucleotide sequence ID" value="NZ_JACGXA010000001.1"/>
</dbReference>
<keyword evidence="4" id="KW-0597">Phosphoprotein</keyword>
<dbReference type="CDD" id="cd06170">
    <property type="entry name" value="LuxR_C_like"/>
    <property type="match status" value="1"/>
</dbReference>
<dbReference type="SMART" id="SM00421">
    <property type="entry name" value="HTH_LUXR"/>
    <property type="match status" value="1"/>
</dbReference>
<keyword evidence="1" id="KW-0805">Transcription regulation</keyword>
<dbReference type="PRINTS" id="PR00038">
    <property type="entry name" value="HTHLUXR"/>
</dbReference>
<organism evidence="7 8">
    <name type="scientific">Nocardioides ginsengisegetis</name>
    <dbReference type="NCBI Taxonomy" id="661491"/>
    <lineage>
        <taxon>Bacteria</taxon>
        <taxon>Bacillati</taxon>
        <taxon>Actinomycetota</taxon>
        <taxon>Actinomycetes</taxon>
        <taxon>Propionibacteriales</taxon>
        <taxon>Nocardioidaceae</taxon>
        <taxon>Nocardioides</taxon>
    </lineage>
</organism>
<evidence type="ECO:0000256" key="4">
    <source>
        <dbReference type="PROSITE-ProRule" id="PRU00169"/>
    </source>
</evidence>
<dbReference type="InterPro" id="IPR011006">
    <property type="entry name" value="CheY-like_superfamily"/>
</dbReference>
<feature type="modified residue" description="4-aspartylphosphate" evidence="4">
    <location>
        <position position="50"/>
    </location>
</feature>
<dbReference type="PANTHER" id="PTHR44688">
    <property type="entry name" value="DNA-BINDING TRANSCRIPTIONAL ACTIVATOR DEVR_DOSR"/>
    <property type="match status" value="1"/>
</dbReference>
<dbReference type="GO" id="GO:0006355">
    <property type="term" value="P:regulation of DNA-templated transcription"/>
    <property type="evidence" value="ECO:0007669"/>
    <property type="project" value="InterPro"/>
</dbReference>
<dbReference type="InterPro" id="IPR000792">
    <property type="entry name" value="Tscrpt_reg_LuxR_C"/>
</dbReference>
<feature type="domain" description="HTH luxR-type" evidence="5">
    <location>
        <begin position="122"/>
        <end position="187"/>
    </location>
</feature>
<accession>A0A7W3J389</accession>
<proteinExistence type="predicted"/>
<dbReference type="GO" id="GO:0000160">
    <property type="term" value="P:phosphorelay signal transduction system"/>
    <property type="evidence" value="ECO:0007669"/>
    <property type="project" value="InterPro"/>
</dbReference>
<keyword evidence="8" id="KW-1185">Reference proteome</keyword>
<dbReference type="AlphaFoldDB" id="A0A7W3J389"/>
<dbReference type="InterPro" id="IPR016032">
    <property type="entry name" value="Sig_transdc_resp-reg_C-effctor"/>
</dbReference>
<feature type="domain" description="Response regulatory" evidence="6">
    <location>
        <begin position="6"/>
        <end position="112"/>
    </location>
</feature>
<protein>
    <submittedName>
        <fullName evidence="7">DNA-binding NarL/FixJ family response regulator</fullName>
    </submittedName>
</protein>